<organism evidence="2 3">
    <name type="scientific">Synaphobranchus kaupii</name>
    <name type="common">Kaup's arrowtooth eel</name>
    <dbReference type="NCBI Taxonomy" id="118154"/>
    <lineage>
        <taxon>Eukaryota</taxon>
        <taxon>Metazoa</taxon>
        <taxon>Chordata</taxon>
        <taxon>Craniata</taxon>
        <taxon>Vertebrata</taxon>
        <taxon>Euteleostomi</taxon>
        <taxon>Actinopterygii</taxon>
        <taxon>Neopterygii</taxon>
        <taxon>Teleostei</taxon>
        <taxon>Anguilliformes</taxon>
        <taxon>Synaphobranchidae</taxon>
        <taxon>Synaphobranchus</taxon>
    </lineage>
</organism>
<accession>A0A9Q1EWQ0</accession>
<gene>
    <name evidence="2" type="ORF">SKAU_G00279070</name>
</gene>
<feature type="compositionally biased region" description="Low complexity" evidence="1">
    <location>
        <begin position="84"/>
        <end position="93"/>
    </location>
</feature>
<dbReference type="Proteomes" id="UP001152622">
    <property type="component" value="Chromosome 11"/>
</dbReference>
<comment type="caution">
    <text evidence="2">The sequence shown here is derived from an EMBL/GenBank/DDBJ whole genome shotgun (WGS) entry which is preliminary data.</text>
</comment>
<reference evidence="2" key="1">
    <citation type="journal article" date="2023" name="Science">
        <title>Genome structures resolve the early diversification of teleost fishes.</title>
        <authorList>
            <person name="Parey E."/>
            <person name="Louis A."/>
            <person name="Montfort J."/>
            <person name="Bouchez O."/>
            <person name="Roques C."/>
            <person name="Iampietro C."/>
            <person name="Lluch J."/>
            <person name="Castinel A."/>
            <person name="Donnadieu C."/>
            <person name="Desvignes T."/>
            <person name="Floi Bucao C."/>
            <person name="Jouanno E."/>
            <person name="Wen M."/>
            <person name="Mejri S."/>
            <person name="Dirks R."/>
            <person name="Jansen H."/>
            <person name="Henkel C."/>
            <person name="Chen W.J."/>
            <person name="Zahm M."/>
            <person name="Cabau C."/>
            <person name="Klopp C."/>
            <person name="Thompson A.W."/>
            <person name="Robinson-Rechavi M."/>
            <person name="Braasch I."/>
            <person name="Lecointre G."/>
            <person name="Bobe J."/>
            <person name="Postlethwait J.H."/>
            <person name="Berthelot C."/>
            <person name="Roest Crollius H."/>
            <person name="Guiguen Y."/>
        </authorList>
    </citation>
    <scope>NUCLEOTIDE SEQUENCE</scope>
    <source>
        <strain evidence="2">WJC10195</strain>
    </source>
</reference>
<dbReference type="EMBL" id="JAINUF010000011">
    <property type="protein sequence ID" value="KAJ8346506.1"/>
    <property type="molecule type" value="Genomic_DNA"/>
</dbReference>
<evidence type="ECO:0000256" key="1">
    <source>
        <dbReference type="SAM" id="MobiDB-lite"/>
    </source>
</evidence>
<sequence length="249" mass="27269">MAFHCEECNARMPAEDAHITCMRCLGLDHTRMAVEDPFSCVSCEVLGERKRVARLERMKVMTLQRPTDDHLPPSGTVRRRQGSLPAALGAPPAKRGMDDLEFGDSASVLHQRYERAIAAAPSSAGSVAPSNAGSAPSEGPPLVTEATCALLAKVAVSLSLRWEEPASDKLVILTCPQFAVAFREYWTRMQGRFRPSRDTRPWTLMAEQEPLGINGYPTMDDMVAAMILPDKEIIGNVPQLKPGPERLSD</sequence>
<evidence type="ECO:0000313" key="3">
    <source>
        <dbReference type="Proteomes" id="UP001152622"/>
    </source>
</evidence>
<protein>
    <submittedName>
        <fullName evidence="2">Uncharacterized protein</fullName>
    </submittedName>
</protein>
<proteinExistence type="predicted"/>
<feature type="region of interest" description="Disordered" evidence="1">
    <location>
        <begin position="65"/>
        <end position="96"/>
    </location>
</feature>
<dbReference type="OrthoDB" id="8981764at2759"/>
<dbReference type="AlphaFoldDB" id="A0A9Q1EWQ0"/>
<evidence type="ECO:0000313" key="2">
    <source>
        <dbReference type="EMBL" id="KAJ8346506.1"/>
    </source>
</evidence>
<name>A0A9Q1EWQ0_SYNKA</name>
<keyword evidence="3" id="KW-1185">Reference proteome</keyword>